<dbReference type="Gene3D" id="1.25.10.90">
    <property type="match status" value="1"/>
</dbReference>
<name>A0ABV2QKI9_9MICO</name>
<evidence type="ECO:0000313" key="1">
    <source>
        <dbReference type="EMBL" id="MET4581037.1"/>
    </source>
</evidence>
<comment type="caution">
    <text evidence="1">The sequence shown here is derived from an EMBL/GenBank/DDBJ whole genome shotgun (WGS) entry which is preliminary data.</text>
</comment>
<dbReference type="RefSeq" id="WP_354023230.1">
    <property type="nucleotide sequence ID" value="NZ_JBEPSJ010000001.1"/>
</dbReference>
<keyword evidence="2" id="KW-1185">Reference proteome</keyword>
<reference evidence="1 2" key="1">
    <citation type="submission" date="2024-06" db="EMBL/GenBank/DDBJ databases">
        <title>Sorghum-associated microbial communities from plants grown in Nebraska, USA.</title>
        <authorList>
            <person name="Schachtman D."/>
        </authorList>
    </citation>
    <scope>NUCLEOTIDE SEQUENCE [LARGE SCALE GENOMIC DNA]</scope>
    <source>
        <strain evidence="1 2">2857</strain>
    </source>
</reference>
<dbReference type="PANTHER" id="PTHR34070:SF1">
    <property type="entry name" value="DNA ALKYLATION REPAIR PROTEIN"/>
    <property type="match status" value="1"/>
</dbReference>
<accession>A0ABV2QKI9</accession>
<dbReference type="Proteomes" id="UP001549257">
    <property type="component" value="Unassembled WGS sequence"/>
</dbReference>
<protein>
    <submittedName>
        <fullName evidence="1">3-methyladenine DNA glycosylase AlkD</fullName>
    </submittedName>
</protein>
<dbReference type="InterPro" id="IPR016024">
    <property type="entry name" value="ARM-type_fold"/>
</dbReference>
<evidence type="ECO:0000313" key="2">
    <source>
        <dbReference type="Proteomes" id="UP001549257"/>
    </source>
</evidence>
<gene>
    <name evidence="1" type="ORF">ABIE21_000527</name>
</gene>
<dbReference type="Pfam" id="PF08713">
    <property type="entry name" value="DNA_alkylation"/>
    <property type="match status" value="1"/>
</dbReference>
<dbReference type="EMBL" id="JBEPSJ010000001">
    <property type="protein sequence ID" value="MET4581037.1"/>
    <property type="molecule type" value="Genomic_DNA"/>
</dbReference>
<dbReference type="CDD" id="cd06561">
    <property type="entry name" value="AlkD_like"/>
    <property type="match status" value="1"/>
</dbReference>
<organism evidence="1 2">
    <name type="scientific">Conyzicola nivalis</name>
    <dbReference type="NCBI Taxonomy" id="1477021"/>
    <lineage>
        <taxon>Bacteria</taxon>
        <taxon>Bacillati</taxon>
        <taxon>Actinomycetota</taxon>
        <taxon>Actinomycetes</taxon>
        <taxon>Micrococcales</taxon>
        <taxon>Microbacteriaceae</taxon>
        <taxon>Conyzicola</taxon>
    </lineage>
</organism>
<dbReference type="InterPro" id="IPR014825">
    <property type="entry name" value="DNA_alkylation"/>
</dbReference>
<dbReference type="SUPFAM" id="SSF48371">
    <property type="entry name" value="ARM repeat"/>
    <property type="match status" value="1"/>
</dbReference>
<dbReference type="PANTHER" id="PTHR34070">
    <property type="entry name" value="ARMADILLO-TYPE FOLD"/>
    <property type="match status" value="1"/>
</dbReference>
<sequence length="225" mass="25451">MTPDASPGSAADVLLRLHELADPAEFDKIVKRVSREQVIGVRMKRLFDLANEQASMDLDEVRLLLRSPWYEARVVAVSILDARARRSPATTDDRSAIYELFLAEHRHIDTWDLVDRAAPRVVGDYLLHRSRAPLFDLARSGDPWERRTAITAAFWIIRSGDLDDPLALADLLLDDDEHFVQTSVGTALREIRRIDAARLDEFVSRNAGRIRPATRRLMADRAASS</sequence>
<proteinExistence type="predicted"/>